<dbReference type="Gene3D" id="2.30.30.140">
    <property type="match status" value="1"/>
</dbReference>
<dbReference type="NCBIfam" id="TIGR00074">
    <property type="entry name" value="hypC_hupF"/>
    <property type="match status" value="1"/>
</dbReference>
<dbReference type="PANTHER" id="PTHR35177">
    <property type="entry name" value="HYDROGENASE MATURATION FACTOR HYBG"/>
    <property type="match status" value="1"/>
</dbReference>
<keyword evidence="3" id="KW-1185">Reference proteome</keyword>
<gene>
    <name evidence="2" type="ORF">SAMN06265338_108121</name>
</gene>
<proteinExistence type="inferred from homology"/>
<name>A0A212RX81_RHOAC</name>
<evidence type="ECO:0000256" key="1">
    <source>
        <dbReference type="ARBA" id="ARBA00006018"/>
    </source>
</evidence>
<dbReference type="GO" id="GO:0005506">
    <property type="term" value="F:iron ion binding"/>
    <property type="evidence" value="ECO:0007669"/>
    <property type="project" value="TreeGrafter"/>
</dbReference>
<dbReference type="Proteomes" id="UP000198418">
    <property type="component" value="Unassembled WGS sequence"/>
</dbReference>
<dbReference type="PRINTS" id="PR00445">
    <property type="entry name" value="HUPFHYPC"/>
</dbReference>
<dbReference type="Pfam" id="PF01455">
    <property type="entry name" value="HupF_HypC"/>
    <property type="match status" value="1"/>
</dbReference>
<evidence type="ECO:0000313" key="2">
    <source>
        <dbReference type="EMBL" id="SNB77367.1"/>
    </source>
</evidence>
<comment type="similarity">
    <text evidence="1">Belongs to the HupF/HypC family.</text>
</comment>
<dbReference type="RefSeq" id="WP_088521499.1">
    <property type="nucleotide sequence ID" value="NZ_FYDG01000008.1"/>
</dbReference>
<evidence type="ECO:0000313" key="3">
    <source>
        <dbReference type="Proteomes" id="UP000198418"/>
    </source>
</evidence>
<dbReference type="PANTHER" id="PTHR35177:SF2">
    <property type="entry name" value="HYDROGENASE MATURATION FACTOR HYBG"/>
    <property type="match status" value="1"/>
</dbReference>
<accession>A0A212RX81</accession>
<sequence length="96" mass="10436">MCLGVPMTVIEGDDVTALCARGDERRRVSVLLLGPQPAGAKVLVHIDSAVRVLDDEEATLIDRALVGLEAAMRGEDFESAFADLIDREPQLPEHLR</sequence>
<organism evidence="2 3">
    <name type="scientific">Rhodoblastus acidophilus</name>
    <name type="common">Rhodopseudomonas acidophila</name>
    <dbReference type="NCBI Taxonomy" id="1074"/>
    <lineage>
        <taxon>Bacteria</taxon>
        <taxon>Pseudomonadati</taxon>
        <taxon>Pseudomonadota</taxon>
        <taxon>Alphaproteobacteria</taxon>
        <taxon>Hyphomicrobiales</taxon>
        <taxon>Rhodoblastaceae</taxon>
        <taxon>Rhodoblastus</taxon>
    </lineage>
</organism>
<dbReference type="GO" id="GO:1902670">
    <property type="term" value="F:carbon dioxide binding"/>
    <property type="evidence" value="ECO:0007669"/>
    <property type="project" value="TreeGrafter"/>
</dbReference>
<dbReference type="GO" id="GO:0051604">
    <property type="term" value="P:protein maturation"/>
    <property type="evidence" value="ECO:0007669"/>
    <property type="project" value="TreeGrafter"/>
</dbReference>
<dbReference type="EMBL" id="FYDG01000008">
    <property type="protein sequence ID" value="SNB77367.1"/>
    <property type="molecule type" value="Genomic_DNA"/>
</dbReference>
<dbReference type="SUPFAM" id="SSF159127">
    <property type="entry name" value="HupF/HypC-like"/>
    <property type="match status" value="1"/>
</dbReference>
<dbReference type="AlphaFoldDB" id="A0A212RX81"/>
<reference evidence="3" key="1">
    <citation type="submission" date="2017-06" db="EMBL/GenBank/DDBJ databases">
        <authorList>
            <person name="Varghese N."/>
            <person name="Submissions S."/>
        </authorList>
    </citation>
    <scope>NUCLEOTIDE SEQUENCE [LARGE SCALE GENOMIC DNA]</scope>
    <source>
        <strain evidence="3">DSM 137</strain>
    </source>
</reference>
<dbReference type="InterPro" id="IPR001109">
    <property type="entry name" value="Hydrogenase_HupF/HypC"/>
</dbReference>
<dbReference type="OrthoDB" id="9806017at2"/>
<protein>
    <submittedName>
        <fullName evidence="2">Hydrogenase expression/formation protein HypC</fullName>
    </submittedName>
</protein>